<dbReference type="STRING" id="1458461.BN1012_Phect2625"/>
<evidence type="ECO:0008006" key="4">
    <source>
        <dbReference type="Google" id="ProtNLM"/>
    </source>
</evidence>
<evidence type="ECO:0000313" key="3">
    <source>
        <dbReference type="Proteomes" id="UP000032160"/>
    </source>
</evidence>
<dbReference type="Gene3D" id="1.10.260.40">
    <property type="entry name" value="lambda repressor-like DNA-binding domains"/>
    <property type="match status" value="1"/>
</dbReference>
<dbReference type="Proteomes" id="UP000032160">
    <property type="component" value="Chromosome I"/>
</dbReference>
<name>X5MAG7_9HYPH</name>
<gene>
    <name evidence="2" type="ORF">BN1012_Phect2625</name>
</gene>
<dbReference type="RefSeq" id="WP_043948790.1">
    <property type="nucleotide sequence ID" value="NZ_HG966617.1"/>
</dbReference>
<keyword evidence="3" id="KW-1185">Reference proteome</keyword>
<dbReference type="GO" id="GO:0003677">
    <property type="term" value="F:DNA binding"/>
    <property type="evidence" value="ECO:0007669"/>
    <property type="project" value="InterPro"/>
</dbReference>
<protein>
    <recommendedName>
        <fullName evidence="4">Transcriptional regulator</fullName>
    </recommendedName>
</protein>
<dbReference type="InterPro" id="IPR010982">
    <property type="entry name" value="Lambda_DNA-bd_dom_sf"/>
</dbReference>
<dbReference type="AlphaFoldDB" id="X5MAG7"/>
<dbReference type="EMBL" id="HG966617">
    <property type="protein sequence ID" value="CDO60838.1"/>
    <property type="molecule type" value="Genomic_DNA"/>
</dbReference>
<dbReference type="KEGG" id="pect:BN1012_Phect2625"/>
<sequence length="129" mass="14378">MTETKLNKARKAWGGDAPDWVEALAEQVDAGPSQNQIAKALDLSAGIVSQVLSNTYKGRMDRIEQRVRGKFMGEKLECPVLGEIGRDQCAREQKKDLTFESPIRPRLHRACRSGCPHSRIKTKGSDNDQ</sequence>
<reference evidence="2 3" key="1">
    <citation type="journal article" date="2014" name="Front. Genet.">
        <title>Genome and metabolic network of "Candidatus Phaeomarinobacter ectocarpi" Ec32, a new candidate genus of Alphaproteobacteria frequently associated with brown algae.</title>
        <authorList>
            <person name="Dittami S.M."/>
            <person name="Barbeyron T."/>
            <person name="Boyen C."/>
            <person name="Cambefort J."/>
            <person name="Collet G."/>
            <person name="Delage L."/>
            <person name="Gobet A."/>
            <person name="Groisillier A."/>
            <person name="Leblanc C."/>
            <person name="Michel G."/>
            <person name="Scornet D."/>
            <person name="Siegel A."/>
            <person name="Tapia J.E."/>
            <person name="Tonon T."/>
        </authorList>
    </citation>
    <scope>NUCLEOTIDE SEQUENCE [LARGE SCALE GENOMIC DNA]</scope>
    <source>
        <strain evidence="2 3">Ec32</strain>
    </source>
</reference>
<evidence type="ECO:0000313" key="2">
    <source>
        <dbReference type="EMBL" id="CDO60838.1"/>
    </source>
</evidence>
<proteinExistence type="predicted"/>
<organism evidence="2 3">
    <name type="scientific">Candidatus Phaeomarinibacter ectocarpi</name>
    <dbReference type="NCBI Taxonomy" id="1458461"/>
    <lineage>
        <taxon>Bacteria</taxon>
        <taxon>Pseudomonadati</taxon>
        <taxon>Pseudomonadota</taxon>
        <taxon>Alphaproteobacteria</taxon>
        <taxon>Hyphomicrobiales</taxon>
        <taxon>Parvibaculaceae</taxon>
        <taxon>Candidatus Phaeomarinibacter</taxon>
    </lineage>
</organism>
<dbReference type="OrthoDB" id="6064795at2"/>
<feature type="region of interest" description="Disordered" evidence="1">
    <location>
        <begin position="110"/>
        <end position="129"/>
    </location>
</feature>
<dbReference type="HOGENOM" id="CLU_147807_0_0_5"/>
<evidence type="ECO:0000256" key="1">
    <source>
        <dbReference type="SAM" id="MobiDB-lite"/>
    </source>
</evidence>
<accession>X5MAG7</accession>